<evidence type="ECO:0000256" key="1">
    <source>
        <dbReference type="SAM" id="Phobius"/>
    </source>
</evidence>
<keyword evidence="4" id="KW-1185">Reference proteome</keyword>
<dbReference type="PANTHER" id="PTHR24006">
    <property type="entry name" value="UBIQUITIN CARBOXYL-TERMINAL HYDROLASE"/>
    <property type="match status" value="1"/>
</dbReference>
<dbReference type="Pfam" id="PF00443">
    <property type="entry name" value="UCH"/>
    <property type="match status" value="1"/>
</dbReference>
<dbReference type="PROSITE" id="PS50235">
    <property type="entry name" value="USP_3"/>
    <property type="match status" value="1"/>
</dbReference>
<proteinExistence type="predicted"/>
<dbReference type="InterPro" id="IPR001394">
    <property type="entry name" value="Peptidase_C19_UCH"/>
</dbReference>
<dbReference type="InterPro" id="IPR050164">
    <property type="entry name" value="Peptidase_C19"/>
</dbReference>
<feature type="domain" description="USP" evidence="2">
    <location>
        <begin position="1"/>
        <end position="134"/>
    </location>
</feature>
<sequence>MYEIHHCKRIKPYEFHTVGFCIICALDSLFMCLVNYFVLNLQLKRFFSPRNKIREWITFPLSLDMVPYSSASESMDYNLYGMIVHKGIYASLAHYYAFIHSSSSWYKLDDEDFSPVSEQEVLKQEMYILFYRRHTIKMDTPPNYFGSTSKGRNNEECHIPRGLILSFHSSFYNVCYFSTFDISIHFFSDNEQNTSQTSSSINSNRVNRMIGEINNAFSMPPRDEALNTSSTPIASEGLAPIFSLSPFTILSILGSSCLIGHSIILTKPIMTNSITVVTTTVPLSQPMNIVQTFSSDLMVPLNTSQDSLQDLL</sequence>
<dbReference type="InterPro" id="IPR028889">
    <property type="entry name" value="USP"/>
</dbReference>
<comment type="caution">
    <text evidence="3">The sequence shown here is derived from an EMBL/GenBank/DDBJ whole genome shotgun (WGS) entry which is preliminary data.</text>
</comment>
<dbReference type="InParanoid" id="A0A1Q3CEG4"/>
<reference evidence="4" key="1">
    <citation type="submission" date="2016-04" db="EMBL/GenBank/DDBJ databases">
        <title>Cephalotus genome sequencing.</title>
        <authorList>
            <person name="Fukushima K."/>
            <person name="Hasebe M."/>
            <person name="Fang X."/>
        </authorList>
    </citation>
    <scope>NUCLEOTIDE SEQUENCE [LARGE SCALE GENOMIC DNA]</scope>
    <source>
        <strain evidence="4">cv. St1</strain>
    </source>
</reference>
<evidence type="ECO:0000259" key="2">
    <source>
        <dbReference type="PROSITE" id="PS50235"/>
    </source>
</evidence>
<dbReference type="Gene3D" id="3.90.70.10">
    <property type="entry name" value="Cysteine proteinases"/>
    <property type="match status" value="1"/>
</dbReference>
<dbReference type="OrthoDB" id="2020758at2759"/>
<accession>A0A1Q3CEG4</accession>
<keyword evidence="1" id="KW-1133">Transmembrane helix</keyword>
<keyword evidence="1" id="KW-0812">Transmembrane</keyword>
<dbReference type="GO" id="GO:0004843">
    <property type="term" value="F:cysteine-type deubiquitinase activity"/>
    <property type="evidence" value="ECO:0007669"/>
    <property type="project" value="InterPro"/>
</dbReference>
<name>A0A1Q3CEG4_CEPFO</name>
<dbReference type="SUPFAM" id="SSF54001">
    <property type="entry name" value="Cysteine proteinases"/>
    <property type="match status" value="1"/>
</dbReference>
<dbReference type="GO" id="GO:0005634">
    <property type="term" value="C:nucleus"/>
    <property type="evidence" value="ECO:0007669"/>
    <property type="project" value="TreeGrafter"/>
</dbReference>
<keyword evidence="1" id="KW-0472">Membrane</keyword>
<gene>
    <name evidence="3" type="ORF">CFOL_v3_21975</name>
</gene>
<dbReference type="EMBL" id="BDDD01001810">
    <property type="protein sequence ID" value="GAV78508.1"/>
    <property type="molecule type" value="Genomic_DNA"/>
</dbReference>
<organism evidence="3 4">
    <name type="scientific">Cephalotus follicularis</name>
    <name type="common">Albany pitcher plant</name>
    <dbReference type="NCBI Taxonomy" id="3775"/>
    <lineage>
        <taxon>Eukaryota</taxon>
        <taxon>Viridiplantae</taxon>
        <taxon>Streptophyta</taxon>
        <taxon>Embryophyta</taxon>
        <taxon>Tracheophyta</taxon>
        <taxon>Spermatophyta</taxon>
        <taxon>Magnoliopsida</taxon>
        <taxon>eudicotyledons</taxon>
        <taxon>Gunneridae</taxon>
        <taxon>Pentapetalae</taxon>
        <taxon>rosids</taxon>
        <taxon>fabids</taxon>
        <taxon>Oxalidales</taxon>
        <taxon>Cephalotaceae</taxon>
        <taxon>Cephalotus</taxon>
    </lineage>
</organism>
<evidence type="ECO:0000313" key="3">
    <source>
        <dbReference type="EMBL" id="GAV78508.1"/>
    </source>
</evidence>
<feature type="transmembrane region" description="Helical" evidence="1">
    <location>
        <begin position="18"/>
        <end position="39"/>
    </location>
</feature>
<evidence type="ECO:0000313" key="4">
    <source>
        <dbReference type="Proteomes" id="UP000187406"/>
    </source>
</evidence>
<dbReference type="STRING" id="3775.A0A1Q3CEG4"/>
<dbReference type="AlphaFoldDB" id="A0A1Q3CEG4"/>
<dbReference type="GO" id="GO:0016579">
    <property type="term" value="P:protein deubiquitination"/>
    <property type="evidence" value="ECO:0007669"/>
    <property type="project" value="InterPro"/>
</dbReference>
<protein>
    <submittedName>
        <fullName evidence="3">UCH domain-containing protein</fullName>
    </submittedName>
</protein>
<dbReference type="Proteomes" id="UP000187406">
    <property type="component" value="Unassembled WGS sequence"/>
</dbReference>
<dbReference type="GO" id="GO:0005829">
    <property type="term" value="C:cytosol"/>
    <property type="evidence" value="ECO:0007669"/>
    <property type="project" value="TreeGrafter"/>
</dbReference>
<dbReference type="InterPro" id="IPR038765">
    <property type="entry name" value="Papain-like_cys_pep_sf"/>
</dbReference>